<evidence type="ECO:0000313" key="2">
    <source>
        <dbReference type="EMBL" id="HIS64588.1"/>
    </source>
</evidence>
<reference evidence="2" key="2">
    <citation type="journal article" date="2021" name="PeerJ">
        <title>Extensive microbial diversity within the chicken gut microbiome revealed by metagenomics and culture.</title>
        <authorList>
            <person name="Gilroy R."/>
            <person name="Ravi A."/>
            <person name="Getino M."/>
            <person name="Pursley I."/>
            <person name="Horton D.L."/>
            <person name="Alikhan N.F."/>
            <person name="Baker D."/>
            <person name="Gharbi K."/>
            <person name="Hall N."/>
            <person name="Watson M."/>
            <person name="Adriaenssens E.M."/>
            <person name="Foster-Nyarko E."/>
            <person name="Jarju S."/>
            <person name="Secka A."/>
            <person name="Antonio M."/>
            <person name="Oren A."/>
            <person name="Chaudhuri R.R."/>
            <person name="La Ragione R."/>
            <person name="Hildebrand F."/>
            <person name="Pallen M.J."/>
        </authorList>
    </citation>
    <scope>NUCLEOTIDE SEQUENCE</scope>
    <source>
        <strain evidence="2">ChiBcec16-1751</strain>
    </source>
</reference>
<proteinExistence type="predicted"/>
<evidence type="ECO:0000256" key="1">
    <source>
        <dbReference type="SAM" id="Phobius"/>
    </source>
</evidence>
<dbReference type="EMBL" id="DVJJ01000068">
    <property type="protein sequence ID" value="HIS64588.1"/>
    <property type="molecule type" value="Genomic_DNA"/>
</dbReference>
<comment type="caution">
    <text evidence="2">The sequence shown here is derived from an EMBL/GenBank/DDBJ whole genome shotgun (WGS) entry which is preliminary data.</text>
</comment>
<reference evidence="2" key="1">
    <citation type="submission" date="2020-10" db="EMBL/GenBank/DDBJ databases">
        <authorList>
            <person name="Gilroy R."/>
        </authorList>
    </citation>
    <scope>NUCLEOTIDE SEQUENCE</scope>
    <source>
        <strain evidence="2">ChiBcec16-1751</strain>
    </source>
</reference>
<feature type="transmembrane region" description="Helical" evidence="1">
    <location>
        <begin position="497"/>
        <end position="516"/>
    </location>
</feature>
<feature type="transmembrane region" description="Helical" evidence="1">
    <location>
        <begin position="402"/>
        <end position="422"/>
    </location>
</feature>
<feature type="transmembrane region" description="Helical" evidence="1">
    <location>
        <begin position="428"/>
        <end position="450"/>
    </location>
</feature>
<feature type="transmembrane region" description="Helical" evidence="1">
    <location>
        <begin position="312"/>
        <end position="332"/>
    </location>
</feature>
<feature type="transmembrane region" description="Helical" evidence="1">
    <location>
        <begin position="32"/>
        <end position="62"/>
    </location>
</feature>
<accession>A0A9D1F944</accession>
<evidence type="ECO:0008006" key="4">
    <source>
        <dbReference type="Google" id="ProtNLM"/>
    </source>
</evidence>
<keyword evidence="1" id="KW-0472">Membrane</keyword>
<dbReference type="AlphaFoldDB" id="A0A9D1F944"/>
<gene>
    <name evidence="2" type="ORF">IAA83_04355</name>
</gene>
<feature type="transmembrane region" description="Helical" evidence="1">
    <location>
        <begin position="119"/>
        <end position="142"/>
    </location>
</feature>
<organism evidence="2 3">
    <name type="scientific">Candidatus Avoscillospira avistercoris</name>
    <dbReference type="NCBI Taxonomy" id="2840707"/>
    <lineage>
        <taxon>Bacteria</taxon>
        <taxon>Bacillati</taxon>
        <taxon>Bacillota</taxon>
        <taxon>Clostridia</taxon>
        <taxon>Eubacteriales</taxon>
        <taxon>Oscillospiraceae</taxon>
        <taxon>Oscillospiraceae incertae sedis</taxon>
        <taxon>Candidatus Avoscillospira</taxon>
    </lineage>
</organism>
<feature type="transmembrane region" description="Helical" evidence="1">
    <location>
        <begin position="347"/>
        <end position="368"/>
    </location>
</feature>
<feature type="transmembrane region" description="Helical" evidence="1">
    <location>
        <begin position="188"/>
        <end position="205"/>
    </location>
</feature>
<evidence type="ECO:0000313" key="3">
    <source>
        <dbReference type="Proteomes" id="UP000886741"/>
    </source>
</evidence>
<name>A0A9D1F944_9FIRM</name>
<feature type="transmembrane region" description="Helical" evidence="1">
    <location>
        <begin position="68"/>
        <end position="88"/>
    </location>
</feature>
<keyword evidence="1" id="KW-0812">Transmembrane</keyword>
<feature type="transmembrane region" description="Helical" evidence="1">
    <location>
        <begin position="247"/>
        <end position="273"/>
    </location>
</feature>
<keyword evidence="1" id="KW-1133">Transmembrane helix</keyword>
<dbReference type="Proteomes" id="UP000886741">
    <property type="component" value="Unassembled WGS sequence"/>
</dbReference>
<protein>
    <recommendedName>
        <fullName evidence="4">ABC-2 type transport system permease protein</fullName>
    </recommendedName>
</protein>
<sequence>MVKALLRARFLQLFHALLRSGRKGKQRTGGGLVLYAILMLYVLGIFCWLFGHMANTLCIPLYQLELDWFYFAIMALTALMLGVVGSIFSTKSQLFEAKDNEMLLAMPIPPKWILLSRMVVLYVQALVMILVAMVPTAVVWQVQIGMTAAGWLFFALSMVLLPLVSLVLSCLLGWAVAMLTARMAKKNIATVVLSLVFMAAYFYGYTQINTLLQMLIANSEAVAQTVQKALYPFYQFGLGCLGNPAGFLLFALCALAAFGIVYGLLSHSFTAIVTTNRGGKKIRYRERALKVSSVDRALLRRELVRLWSIPSYLLNGCMGSLMIVIGTVYLMIKGETVSLLADAMPELRIVGVALGCLLLLFLVGLNYLTCSSVSLDGKTLWLAQSLPVTPWQILRAKLRMSYLITMPPTVLACVVITCVIRPGVVGTVLLFGISLLYCVFHGMAGLVLNVKMPRLDWESEAYAIKNSGSVMAAGLGEMGLLLGLGLLVFALRDVASLKVLLACCLVLLAAATWFLYRWLRTQGAERFSTLS</sequence>
<feature type="transmembrane region" description="Helical" evidence="1">
    <location>
        <begin position="148"/>
        <end position="176"/>
    </location>
</feature>
<feature type="transmembrane region" description="Helical" evidence="1">
    <location>
        <begin position="470"/>
        <end position="491"/>
    </location>
</feature>